<dbReference type="OrthoDB" id="9813251at2"/>
<dbReference type="SUPFAM" id="SSF64376">
    <property type="entry name" value="YlxR-like"/>
    <property type="match status" value="1"/>
</dbReference>
<accession>A0A1I3UR37</accession>
<dbReference type="PANTHER" id="PTHR34215:SF1">
    <property type="entry name" value="YLXR DOMAIN-CONTAINING PROTEIN"/>
    <property type="match status" value="1"/>
</dbReference>
<keyword evidence="3" id="KW-1185">Reference proteome</keyword>
<evidence type="ECO:0000313" key="2">
    <source>
        <dbReference type="EMBL" id="SFJ85854.1"/>
    </source>
</evidence>
<dbReference type="STRING" id="258723.GCA_900169305_00326"/>
<dbReference type="InterPro" id="IPR007393">
    <property type="entry name" value="YlxR_dom"/>
</dbReference>
<proteinExistence type="predicted"/>
<feature type="domain" description="YlxR" evidence="1">
    <location>
        <begin position="9"/>
        <end position="81"/>
    </location>
</feature>
<name>A0A1I3UR37_9LACT</name>
<dbReference type="AlphaFoldDB" id="A0A1I3UR37"/>
<dbReference type="Pfam" id="PF04296">
    <property type="entry name" value="YlxR"/>
    <property type="match status" value="1"/>
</dbReference>
<gene>
    <name evidence="2" type="ORF">SAMN04488569_1001116</name>
</gene>
<sequence length="97" mass="11072">MRQRKVPMRKCVASNEMKPKKEMVRLVRDKEGNVSIDPTGKKNGRGAYISLDPILVKQAQNKNSLDQALNTKIDAAFYEELLSYVEYQKARSELKNG</sequence>
<dbReference type="InterPro" id="IPR037465">
    <property type="entry name" value="YlxR"/>
</dbReference>
<dbReference type="NCBIfam" id="NF047356">
    <property type="entry name" value="RNA_bind_RnpM"/>
    <property type="match status" value="1"/>
</dbReference>
<protein>
    <recommendedName>
        <fullName evidence="1">YlxR domain-containing protein</fullName>
    </recommendedName>
</protein>
<organism evidence="2 3">
    <name type="scientific">Marinilactibacillus piezotolerans</name>
    <dbReference type="NCBI Taxonomy" id="258723"/>
    <lineage>
        <taxon>Bacteria</taxon>
        <taxon>Bacillati</taxon>
        <taxon>Bacillota</taxon>
        <taxon>Bacilli</taxon>
        <taxon>Lactobacillales</taxon>
        <taxon>Carnobacteriaceae</taxon>
        <taxon>Marinilactibacillus</taxon>
    </lineage>
</organism>
<dbReference type="Gene3D" id="3.30.1230.10">
    <property type="entry name" value="YlxR-like"/>
    <property type="match status" value="1"/>
</dbReference>
<dbReference type="InterPro" id="IPR035931">
    <property type="entry name" value="YlxR-like_sf"/>
</dbReference>
<reference evidence="3" key="1">
    <citation type="submission" date="2016-10" db="EMBL/GenBank/DDBJ databases">
        <authorList>
            <person name="Varghese N."/>
            <person name="Submissions S."/>
        </authorList>
    </citation>
    <scope>NUCLEOTIDE SEQUENCE [LARGE SCALE GENOMIC DNA]</scope>
    <source>
        <strain evidence="3">DSM 16108</strain>
    </source>
</reference>
<dbReference type="Proteomes" id="UP000199589">
    <property type="component" value="Unassembled WGS sequence"/>
</dbReference>
<dbReference type="EMBL" id="FOSJ01000001">
    <property type="protein sequence ID" value="SFJ85854.1"/>
    <property type="molecule type" value="Genomic_DNA"/>
</dbReference>
<dbReference type="RefSeq" id="WP_072694750.1">
    <property type="nucleotide sequence ID" value="NZ_FOSJ01000001.1"/>
</dbReference>
<evidence type="ECO:0000259" key="1">
    <source>
        <dbReference type="Pfam" id="PF04296"/>
    </source>
</evidence>
<evidence type="ECO:0000313" key="3">
    <source>
        <dbReference type="Proteomes" id="UP000199589"/>
    </source>
</evidence>
<dbReference type="PANTHER" id="PTHR34215">
    <property type="entry name" value="BLL0784 PROTEIN"/>
    <property type="match status" value="1"/>
</dbReference>
<dbReference type="CDD" id="cd00279">
    <property type="entry name" value="YlxR"/>
    <property type="match status" value="1"/>
</dbReference>